<accession>A0A926QKX1</accession>
<organism evidence="2 3">
    <name type="scientific">Paenibacillus sedimenti</name>
    <dbReference type="NCBI Taxonomy" id="2770274"/>
    <lineage>
        <taxon>Bacteria</taxon>
        <taxon>Bacillati</taxon>
        <taxon>Bacillota</taxon>
        <taxon>Bacilli</taxon>
        <taxon>Bacillales</taxon>
        <taxon>Paenibacillaceae</taxon>
        <taxon>Paenibacillus</taxon>
    </lineage>
</organism>
<proteinExistence type="predicted"/>
<reference evidence="2" key="1">
    <citation type="submission" date="2020-09" db="EMBL/GenBank/DDBJ databases">
        <title>Draft Genome Sequence of Paenibacillus sp. WST5.</title>
        <authorList>
            <person name="Bao Z."/>
        </authorList>
    </citation>
    <scope>NUCLEOTIDE SEQUENCE</scope>
    <source>
        <strain evidence="2">WST5</strain>
    </source>
</reference>
<gene>
    <name evidence="2" type="ORF">ICC18_17695</name>
</gene>
<evidence type="ECO:0000259" key="1">
    <source>
        <dbReference type="PROSITE" id="PS51272"/>
    </source>
</evidence>
<evidence type="ECO:0000313" key="3">
    <source>
        <dbReference type="Proteomes" id="UP000650466"/>
    </source>
</evidence>
<keyword evidence="3" id="KW-1185">Reference proteome</keyword>
<dbReference type="Proteomes" id="UP000650466">
    <property type="component" value="Unassembled WGS sequence"/>
</dbReference>
<dbReference type="Pfam" id="PF00395">
    <property type="entry name" value="SLH"/>
    <property type="match status" value="1"/>
</dbReference>
<evidence type="ECO:0000313" key="2">
    <source>
        <dbReference type="EMBL" id="MBD0381957.1"/>
    </source>
</evidence>
<dbReference type="EMBL" id="JACVVD010000006">
    <property type="protein sequence ID" value="MBD0381957.1"/>
    <property type="molecule type" value="Genomic_DNA"/>
</dbReference>
<dbReference type="AlphaFoldDB" id="A0A926QKX1"/>
<feature type="domain" description="SLH" evidence="1">
    <location>
        <begin position="20"/>
        <end position="78"/>
    </location>
</feature>
<comment type="caution">
    <text evidence="2">The sequence shown here is derived from an EMBL/GenBank/DDBJ whole genome shotgun (WGS) entry which is preliminary data.</text>
</comment>
<name>A0A926QKX1_9BACL</name>
<dbReference type="InterPro" id="IPR001119">
    <property type="entry name" value="SLH_dom"/>
</dbReference>
<protein>
    <submittedName>
        <fullName evidence="2">S-layer homology domain-containing protein</fullName>
    </submittedName>
</protein>
<dbReference type="PROSITE" id="PS51272">
    <property type="entry name" value="SLH"/>
    <property type="match status" value="1"/>
</dbReference>
<sequence>MEVAALIARALKLKIEATGSTAFSDDFDIPAWAKPYVQADVQQGLLQGRDNNRFMPNENTTRAEAATIILSVKKAIRQ</sequence>